<name>A0AB39T818_9ACTN</name>
<sequence length="119" mass="12301">MLTATPIRRSITTAALGAALTGIFALGPGVTAASASAAGATAHPSDCKYERVSVWMTTAGCKKHNGGSYRATAICKDAETGKVLWFSGPWRQFGMSNAYCNGSYRTISAGVETSSSNKS</sequence>
<proteinExistence type="predicted"/>
<gene>
    <name evidence="2" type="ORF">AB5J54_29285</name>
</gene>
<accession>A0AB39T818</accession>
<evidence type="ECO:0000313" key="2">
    <source>
        <dbReference type="EMBL" id="XDQ74361.1"/>
    </source>
</evidence>
<feature type="signal peptide" evidence="1">
    <location>
        <begin position="1"/>
        <end position="37"/>
    </location>
</feature>
<keyword evidence="1" id="KW-0732">Signal</keyword>
<dbReference type="EMBL" id="CP163444">
    <property type="protein sequence ID" value="XDQ74361.1"/>
    <property type="molecule type" value="Genomic_DNA"/>
</dbReference>
<reference evidence="2" key="1">
    <citation type="submission" date="2024-07" db="EMBL/GenBank/DDBJ databases">
        <authorList>
            <person name="Yu S.T."/>
        </authorList>
    </citation>
    <scope>NUCLEOTIDE SEQUENCE</scope>
    <source>
        <strain evidence="2">R44</strain>
    </source>
</reference>
<protein>
    <submittedName>
        <fullName evidence="2">Uncharacterized protein</fullName>
    </submittedName>
</protein>
<organism evidence="2">
    <name type="scientific">Streptomyces sp. R44</name>
    <dbReference type="NCBI Taxonomy" id="3238633"/>
    <lineage>
        <taxon>Bacteria</taxon>
        <taxon>Bacillati</taxon>
        <taxon>Actinomycetota</taxon>
        <taxon>Actinomycetes</taxon>
        <taxon>Kitasatosporales</taxon>
        <taxon>Streptomycetaceae</taxon>
        <taxon>Streptomyces</taxon>
    </lineage>
</organism>
<evidence type="ECO:0000256" key="1">
    <source>
        <dbReference type="SAM" id="SignalP"/>
    </source>
</evidence>
<feature type="chain" id="PRO_5044277702" evidence="1">
    <location>
        <begin position="38"/>
        <end position="119"/>
    </location>
</feature>
<dbReference type="RefSeq" id="WP_369146893.1">
    <property type="nucleotide sequence ID" value="NZ_CP163444.1"/>
</dbReference>
<dbReference type="AlphaFoldDB" id="A0AB39T818"/>